<evidence type="ECO:0000256" key="2">
    <source>
        <dbReference type="ARBA" id="ARBA00004237"/>
    </source>
</evidence>
<keyword evidence="17" id="KW-1185">Reference proteome</keyword>
<sequence length="875" mass="91853">MTNDTTYREKGRSLFLAAMLVLSVVAASAAFAGGAAAHAATNSDNYNEGPAYTNSTSFSEVWIGQQVEFTDFDDGQAGVKVFQGLGETGGQDSDAEPVTTLRVDSEDNNATLDTSELESGEPYTIVWGENEYTSFWAEEENLNTEFTSDTVAEDGEVDIDFNSDRDTQTVNVTSDSLNGNELFDLFDPGQNEELADGDVNFEGLYSTENTYTNGENTEDSDINVDNTLHDDDDVLTIVGLDEGDEALTANFDGELSAGDEAEFTFSNTDSHASDNASVEITDDSQQREIINVDTIEEGDIGNITIDVANSDETAVSIGDDSEGYVANLTLGDYDTDNDEVVLEFNTYKAGAADGGQFNAAGDNADEIGFTAHNATITGYDLNTELDDNEALPAATWDIEVGSFDTDYAADFIDESDDRASLVIQDRGAPGDVIVQTAPTGDSFTDFGDFEDGDVSETDTIATESATNGDHLFVTIEDFGANGSVDALTGDGSAINNAFFDRTGVSLNISEQDAGVIGSANYWNTSILEGEGPDNANNITVTPLIDADEYDSHEEYAGDLILKVDYQSLEGDAQLDVDDKAYDVNFSVDSDKSNILDEDFSTESDVTFEEAELEWDDVSEMPANAESNATGTTNLAPGTEIDTTADSPSEEGSFVDTATAEVNDDGTFEASHNLEGEMVGSLFDLEASGSLGTSDTAEDVELVESTEPDEEGLGLDVEAGDITVNETATFDVTVSNYEGSSTTADLTLENADGEEVDTGSVDIDADGTADATLEASGLSAGDHTFTVTADDGDFEASEEVTLTVNEEGSGGDDGSSDDGSSDDGSSDDGSSDDGSSDDGSSDDGGDGEGDGAPGFGVAVALVALVSAAMLALRRQN</sequence>
<reference evidence="17" key="1">
    <citation type="submission" date="2016-10" db="EMBL/GenBank/DDBJ databases">
        <authorList>
            <person name="Varghese N."/>
            <person name="Submissions S."/>
        </authorList>
    </citation>
    <scope>NUCLEOTIDE SEQUENCE [LARGE SCALE GENOMIC DNA]</scope>
    <source>
        <strain evidence="17">DSM 22427</strain>
    </source>
</reference>
<dbReference type="InterPro" id="IPR026452">
    <property type="entry name" value="Surf_glycop_sig_pep"/>
</dbReference>
<evidence type="ECO:0000256" key="13">
    <source>
        <dbReference type="SAM" id="MobiDB-lite"/>
    </source>
</evidence>
<keyword evidence="9" id="KW-0732">Signal</keyword>
<evidence type="ECO:0000256" key="3">
    <source>
        <dbReference type="ARBA" id="ARBA00009327"/>
    </source>
</evidence>
<dbReference type="EMBL" id="FOZS01000001">
    <property type="protein sequence ID" value="SFS47216.1"/>
    <property type="molecule type" value="Genomic_DNA"/>
</dbReference>
<evidence type="ECO:0000256" key="5">
    <source>
        <dbReference type="ARBA" id="ARBA00022512"/>
    </source>
</evidence>
<protein>
    <submittedName>
        <fullName evidence="16">PGF-CTERM protein/surface glycoprotein</fullName>
    </submittedName>
</protein>
<accession>A0A1I6Q416</accession>
<dbReference type="RefSeq" id="WP_092902228.1">
    <property type="nucleotide sequence ID" value="NZ_FOZS01000001.1"/>
</dbReference>
<feature type="domain" description="PGF-CTERM archaeal protein-sorting signal" evidence="14">
    <location>
        <begin position="852"/>
        <end position="873"/>
    </location>
</feature>
<evidence type="ECO:0000259" key="14">
    <source>
        <dbReference type="Pfam" id="PF18204"/>
    </source>
</evidence>
<dbReference type="InterPro" id="IPR057149">
    <property type="entry name" value="DUF7827"/>
</dbReference>
<feature type="domain" description="DUF7827" evidence="15">
    <location>
        <begin position="294"/>
        <end position="377"/>
    </location>
</feature>
<comment type="subcellular location">
    <subcellularLocation>
        <location evidence="1">Cell membrane</location>
    </subcellularLocation>
    <subcellularLocation>
        <location evidence="2">Secreted</location>
        <location evidence="2">Cell wall</location>
        <location evidence="2">S-layer</location>
    </subcellularLocation>
</comment>
<keyword evidence="7" id="KW-0701">S-layer</keyword>
<keyword evidence="4" id="KW-1003">Cell membrane</keyword>
<dbReference type="Pfam" id="PF25162">
    <property type="entry name" value="DUF7827"/>
    <property type="match status" value="1"/>
</dbReference>
<evidence type="ECO:0000256" key="7">
    <source>
        <dbReference type="ARBA" id="ARBA00022601"/>
    </source>
</evidence>
<organism evidence="16 17">
    <name type="scientific">Halostagnicola kamekurae</name>
    <dbReference type="NCBI Taxonomy" id="619731"/>
    <lineage>
        <taxon>Archaea</taxon>
        <taxon>Methanobacteriati</taxon>
        <taxon>Methanobacteriota</taxon>
        <taxon>Stenosarchaea group</taxon>
        <taxon>Halobacteria</taxon>
        <taxon>Halobacteriales</taxon>
        <taxon>Natrialbaceae</taxon>
        <taxon>Halostagnicola</taxon>
    </lineage>
</organism>
<evidence type="ECO:0000256" key="4">
    <source>
        <dbReference type="ARBA" id="ARBA00022475"/>
    </source>
</evidence>
<evidence type="ECO:0000256" key="12">
    <source>
        <dbReference type="ARBA" id="ARBA00023180"/>
    </source>
</evidence>
<dbReference type="NCBIfam" id="TIGR04126">
    <property type="entry name" value="PGF_CTERM"/>
    <property type="match status" value="1"/>
</dbReference>
<evidence type="ECO:0000313" key="17">
    <source>
        <dbReference type="Proteomes" id="UP000199199"/>
    </source>
</evidence>
<keyword evidence="10" id="KW-1133">Transmembrane helix</keyword>
<gene>
    <name evidence="16" type="ORF">SAMN04488556_0970</name>
</gene>
<dbReference type="Gene3D" id="2.60.40.10">
    <property type="entry name" value="Immunoglobulins"/>
    <property type="match status" value="1"/>
</dbReference>
<evidence type="ECO:0000313" key="16">
    <source>
        <dbReference type="EMBL" id="SFS47216.1"/>
    </source>
</evidence>
<keyword evidence="12" id="KW-0325">Glycoprotein</keyword>
<dbReference type="GO" id="GO:0005886">
    <property type="term" value="C:plasma membrane"/>
    <property type="evidence" value="ECO:0007669"/>
    <property type="project" value="UniProtKB-SubCell"/>
</dbReference>
<name>A0A1I6Q416_9EURY</name>
<dbReference type="AlphaFoldDB" id="A0A1I6Q416"/>
<comment type="similarity">
    <text evidence="3">Belongs to the halobacterial S-layer protein family.</text>
</comment>
<evidence type="ECO:0000259" key="15">
    <source>
        <dbReference type="Pfam" id="PF25162"/>
    </source>
</evidence>
<evidence type="ECO:0000256" key="1">
    <source>
        <dbReference type="ARBA" id="ARBA00004236"/>
    </source>
</evidence>
<dbReference type="Proteomes" id="UP000199199">
    <property type="component" value="Unassembled WGS sequence"/>
</dbReference>
<dbReference type="OrthoDB" id="205643at2157"/>
<keyword evidence="8" id="KW-0812">Transmembrane</keyword>
<proteinExistence type="inferred from homology"/>
<feature type="region of interest" description="Disordered" evidence="13">
    <location>
        <begin position="803"/>
        <end position="853"/>
    </location>
</feature>
<dbReference type="NCBIfam" id="TIGR04207">
    <property type="entry name" value="halo_sig_pep"/>
    <property type="match status" value="1"/>
</dbReference>
<evidence type="ECO:0000256" key="9">
    <source>
        <dbReference type="ARBA" id="ARBA00022729"/>
    </source>
</evidence>
<keyword evidence="11" id="KW-0472">Membrane</keyword>
<dbReference type="NCBIfam" id="NF045517">
    <property type="entry name" value="halo_surf_dom"/>
    <property type="match status" value="1"/>
</dbReference>
<feature type="region of interest" description="Disordered" evidence="13">
    <location>
        <begin position="617"/>
        <end position="652"/>
    </location>
</feature>
<dbReference type="InterPro" id="IPR013783">
    <property type="entry name" value="Ig-like_fold"/>
</dbReference>
<dbReference type="InterPro" id="IPR026371">
    <property type="entry name" value="PGF_CTERM"/>
</dbReference>
<evidence type="ECO:0000256" key="11">
    <source>
        <dbReference type="ARBA" id="ARBA00023136"/>
    </source>
</evidence>
<feature type="compositionally biased region" description="Polar residues" evidence="13">
    <location>
        <begin position="624"/>
        <end position="646"/>
    </location>
</feature>
<dbReference type="Pfam" id="PF18204">
    <property type="entry name" value="PGF-CTERM"/>
    <property type="match status" value="1"/>
</dbReference>
<evidence type="ECO:0000256" key="10">
    <source>
        <dbReference type="ARBA" id="ARBA00022989"/>
    </source>
</evidence>
<evidence type="ECO:0000256" key="8">
    <source>
        <dbReference type="ARBA" id="ARBA00022692"/>
    </source>
</evidence>
<keyword evidence="6" id="KW-0964">Secreted</keyword>
<keyword evidence="5" id="KW-0134">Cell wall</keyword>
<evidence type="ECO:0000256" key="6">
    <source>
        <dbReference type="ARBA" id="ARBA00022525"/>
    </source>
</evidence>
<dbReference type="GO" id="GO:0030115">
    <property type="term" value="C:S-layer"/>
    <property type="evidence" value="ECO:0007669"/>
    <property type="project" value="UniProtKB-SubCell"/>
</dbReference>
<feature type="compositionally biased region" description="Acidic residues" evidence="13">
    <location>
        <begin position="813"/>
        <end position="848"/>
    </location>
</feature>